<gene>
    <name evidence="2" type="ORF">ASPGLDRAFT_1423936</name>
</gene>
<dbReference type="RefSeq" id="XP_022401861.1">
    <property type="nucleotide sequence ID" value="XM_022541765.1"/>
</dbReference>
<dbReference type="Proteomes" id="UP000184300">
    <property type="component" value="Unassembled WGS sequence"/>
</dbReference>
<evidence type="ECO:0000256" key="1">
    <source>
        <dbReference type="SAM" id="Phobius"/>
    </source>
</evidence>
<evidence type="ECO:0000313" key="2">
    <source>
        <dbReference type="EMBL" id="OJJ85163.1"/>
    </source>
</evidence>
<dbReference type="GeneID" id="34458026"/>
<dbReference type="AlphaFoldDB" id="A0A1L9VML6"/>
<keyword evidence="1" id="KW-1133">Transmembrane helix</keyword>
<protein>
    <submittedName>
        <fullName evidence="2">Uncharacterized protein</fullName>
    </submittedName>
</protein>
<sequence length="77" mass="9122">MSNMPMCFSYFGFSFLCLKEQNSESRCLIQSILGVLFSFLLHLIPCVHLYRLLWVGDLYKGKFFFFCVMFYFTGTFP</sequence>
<keyword evidence="1" id="KW-0472">Membrane</keyword>
<dbReference type="VEuPathDB" id="FungiDB:ASPGLDRAFT_1423936"/>
<keyword evidence="3" id="KW-1185">Reference proteome</keyword>
<accession>A0A1L9VML6</accession>
<feature type="transmembrane region" description="Helical" evidence="1">
    <location>
        <begin position="33"/>
        <end position="53"/>
    </location>
</feature>
<dbReference type="EMBL" id="KV878895">
    <property type="protein sequence ID" value="OJJ85163.1"/>
    <property type="molecule type" value="Genomic_DNA"/>
</dbReference>
<evidence type="ECO:0000313" key="3">
    <source>
        <dbReference type="Proteomes" id="UP000184300"/>
    </source>
</evidence>
<name>A0A1L9VML6_ASPGL</name>
<proteinExistence type="predicted"/>
<reference evidence="3" key="1">
    <citation type="journal article" date="2017" name="Genome Biol.">
        <title>Comparative genomics reveals high biological diversity and specific adaptations in the industrially and medically important fungal genus Aspergillus.</title>
        <authorList>
            <person name="de Vries R.P."/>
            <person name="Riley R."/>
            <person name="Wiebenga A."/>
            <person name="Aguilar-Osorio G."/>
            <person name="Amillis S."/>
            <person name="Uchima C.A."/>
            <person name="Anderluh G."/>
            <person name="Asadollahi M."/>
            <person name="Askin M."/>
            <person name="Barry K."/>
            <person name="Battaglia E."/>
            <person name="Bayram O."/>
            <person name="Benocci T."/>
            <person name="Braus-Stromeyer S.A."/>
            <person name="Caldana C."/>
            <person name="Canovas D."/>
            <person name="Cerqueira G.C."/>
            <person name="Chen F."/>
            <person name="Chen W."/>
            <person name="Choi C."/>
            <person name="Clum A."/>
            <person name="Dos Santos R.A."/>
            <person name="Damasio A.R."/>
            <person name="Diallinas G."/>
            <person name="Emri T."/>
            <person name="Fekete E."/>
            <person name="Flipphi M."/>
            <person name="Freyberg S."/>
            <person name="Gallo A."/>
            <person name="Gournas C."/>
            <person name="Habgood R."/>
            <person name="Hainaut M."/>
            <person name="Harispe M.L."/>
            <person name="Henrissat B."/>
            <person name="Hilden K.S."/>
            <person name="Hope R."/>
            <person name="Hossain A."/>
            <person name="Karabika E."/>
            <person name="Karaffa L."/>
            <person name="Karanyi Z."/>
            <person name="Krasevec N."/>
            <person name="Kuo A."/>
            <person name="Kusch H."/>
            <person name="LaButti K."/>
            <person name="Lagendijk E.L."/>
            <person name="Lapidus A."/>
            <person name="Levasseur A."/>
            <person name="Lindquist E."/>
            <person name="Lipzen A."/>
            <person name="Logrieco A.F."/>
            <person name="MacCabe A."/>
            <person name="Maekelae M.R."/>
            <person name="Malavazi I."/>
            <person name="Melin P."/>
            <person name="Meyer V."/>
            <person name="Mielnichuk N."/>
            <person name="Miskei M."/>
            <person name="Molnar A.P."/>
            <person name="Mule G."/>
            <person name="Ngan C.Y."/>
            <person name="Orejas M."/>
            <person name="Orosz E."/>
            <person name="Ouedraogo J.P."/>
            <person name="Overkamp K.M."/>
            <person name="Park H.-S."/>
            <person name="Perrone G."/>
            <person name="Piumi F."/>
            <person name="Punt P.J."/>
            <person name="Ram A.F."/>
            <person name="Ramon A."/>
            <person name="Rauscher S."/>
            <person name="Record E."/>
            <person name="Riano-Pachon D.M."/>
            <person name="Robert V."/>
            <person name="Roehrig J."/>
            <person name="Ruller R."/>
            <person name="Salamov A."/>
            <person name="Salih N.S."/>
            <person name="Samson R.A."/>
            <person name="Sandor E."/>
            <person name="Sanguinetti M."/>
            <person name="Schuetze T."/>
            <person name="Sepcic K."/>
            <person name="Shelest E."/>
            <person name="Sherlock G."/>
            <person name="Sophianopoulou V."/>
            <person name="Squina F.M."/>
            <person name="Sun H."/>
            <person name="Susca A."/>
            <person name="Todd R.B."/>
            <person name="Tsang A."/>
            <person name="Unkles S.E."/>
            <person name="van de Wiele N."/>
            <person name="van Rossen-Uffink D."/>
            <person name="Oliveira J.V."/>
            <person name="Vesth T.C."/>
            <person name="Visser J."/>
            <person name="Yu J.-H."/>
            <person name="Zhou M."/>
            <person name="Andersen M.R."/>
            <person name="Archer D.B."/>
            <person name="Baker S.E."/>
            <person name="Benoit I."/>
            <person name="Brakhage A.A."/>
            <person name="Braus G.H."/>
            <person name="Fischer R."/>
            <person name="Frisvad J.C."/>
            <person name="Goldman G.H."/>
            <person name="Houbraken J."/>
            <person name="Oakley B."/>
            <person name="Pocsi I."/>
            <person name="Scazzocchio C."/>
            <person name="Seiboth B."/>
            <person name="vanKuyk P.A."/>
            <person name="Wortman J."/>
            <person name="Dyer P.S."/>
            <person name="Grigoriev I.V."/>
        </authorList>
    </citation>
    <scope>NUCLEOTIDE SEQUENCE [LARGE SCALE GENOMIC DNA]</scope>
    <source>
        <strain evidence="3">CBS 516.65</strain>
    </source>
</reference>
<organism evidence="2 3">
    <name type="scientific">Aspergillus glaucus CBS 516.65</name>
    <dbReference type="NCBI Taxonomy" id="1160497"/>
    <lineage>
        <taxon>Eukaryota</taxon>
        <taxon>Fungi</taxon>
        <taxon>Dikarya</taxon>
        <taxon>Ascomycota</taxon>
        <taxon>Pezizomycotina</taxon>
        <taxon>Eurotiomycetes</taxon>
        <taxon>Eurotiomycetidae</taxon>
        <taxon>Eurotiales</taxon>
        <taxon>Aspergillaceae</taxon>
        <taxon>Aspergillus</taxon>
        <taxon>Aspergillus subgen. Aspergillus</taxon>
    </lineage>
</organism>
<keyword evidence="1" id="KW-0812">Transmembrane</keyword>